<gene>
    <name evidence="11" type="ORF">EDC37_12620</name>
</gene>
<evidence type="ECO:0000256" key="6">
    <source>
        <dbReference type="ARBA" id="ARBA00022692"/>
    </source>
</evidence>
<evidence type="ECO:0000256" key="2">
    <source>
        <dbReference type="ARBA" id="ARBA00011359"/>
    </source>
</evidence>
<feature type="transmembrane region" description="Helical" evidence="10">
    <location>
        <begin position="27"/>
        <end position="47"/>
    </location>
</feature>
<keyword evidence="5" id="KW-0997">Cell inner membrane</keyword>
<proteinExistence type="inferred from homology"/>
<dbReference type="GO" id="GO:0005886">
    <property type="term" value="C:plasma membrane"/>
    <property type="evidence" value="ECO:0007669"/>
    <property type="project" value="UniProtKB-SubCell"/>
</dbReference>
<evidence type="ECO:0000256" key="8">
    <source>
        <dbReference type="ARBA" id="ARBA00023136"/>
    </source>
</evidence>
<accession>A0A4R3K1X7</accession>
<name>A0A4R3K1X7_9FIRM</name>
<dbReference type="EMBL" id="SMAA01000026">
    <property type="protein sequence ID" value="TCS75953.1"/>
    <property type="molecule type" value="Genomic_DNA"/>
</dbReference>
<organism evidence="11 12">
    <name type="scientific">Pectinatus cerevisiiphilus</name>
    <dbReference type="NCBI Taxonomy" id="86956"/>
    <lineage>
        <taxon>Bacteria</taxon>
        <taxon>Bacillati</taxon>
        <taxon>Bacillota</taxon>
        <taxon>Negativicutes</taxon>
        <taxon>Selenomonadales</taxon>
        <taxon>Selenomonadaceae</taxon>
        <taxon>Pectinatus</taxon>
    </lineage>
</organism>
<dbReference type="InterPro" id="IPR045324">
    <property type="entry name" value="Small_multidrug_res"/>
</dbReference>
<comment type="subcellular location">
    <subcellularLocation>
        <location evidence="1">Cell inner membrane</location>
        <topology evidence="1">Multi-pass membrane protein</topology>
    </subcellularLocation>
    <subcellularLocation>
        <location evidence="9">Cell membrane</location>
        <topology evidence="9">Multi-pass membrane protein</topology>
    </subcellularLocation>
</comment>
<evidence type="ECO:0000256" key="9">
    <source>
        <dbReference type="RuleBase" id="RU003942"/>
    </source>
</evidence>
<feature type="transmembrane region" description="Helical" evidence="10">
    <location>
        <begin position="53"/>
        <end position="75"/>
    </location>
</feature>
<keyword evidence="12" id="KW-1185">Reference proteome</keyword>
<evidence type="ECO:0000256" key="4">
    <source>
        <dbReference type="ARBA" id="ARBA00022475"/>
    </source>
</evidence>
<keyword evidence="7 10" id="KW-1133">Transmembrane helix</keyword>
<evidence type="ECO:0000256" key="10">
    <source>
        <dbReference type="SAM" id="Phobius"/>
    </source>
</evidence>
<dbReference type="GO" id="GO:0031460">
    <property type="term" value="P:glycine betaine transport"/>
    <property type="evidence" value="ECO:0007669"/>
    <property type="project" value="TreeGrafter"/>
</dbReference>
<dbReference type="GO" id="GO:1903711">
    <property type="term" value="P:spermidine transmembrane transport"/>
    <property type="evidence" value="ECO:0007669"/>
    <property type="project" value="TreeGrafter"/>
</dbReference>
<keyword evidence="4" id="KW-1003">Cell membrane</keyword>
<dbReference type="GO" id="GO:0015297">
    <property type="term" value="F:antiporter activity"/>
    <property type="evidence" value="ECO:0007669"/>
    <property type="project" value="TreeGrafter"/>
</dbReference>
<keyword evidence="8 10" id="KW-0472">Membrane</keyword>
<dbReference type="PANTHER" id="PTHR30561">
    <property type="entry name" value="SMR FAMILY PROTON-DEPENDENT DRUG EFFLUX TRANSPORTER SUGE"/>
    <property type="match status" value="1"/>
</dbReference>
<reference evidence="11 12" key="1">
    <citation type="submission" date="2019-03" db="EMBL/GenBank/DDBJ databases">
        <title>Genomic Encyclopedia of Type Strains, Phase IV (KMG-IV): sequencing the most valuable type-strain genomes for metagenomic binning, comparative biology and taxonomic classification.</title>
        <authorList>
            <person name="Goeker M."/>
        </authorList>
    </citation>
    <scope>NUCLEOTIDE SEQUENCE [LARGE SCALE GENOMIC DNA]</scope>
    <source>
        <strain evidence="11 12">DSM 20467</strain>
    </source>
</reference>
<dbReference type="AlphaFoldDB" id="A0A4R3K1X7"/>
<dbReference type="PANTHER" id="PTHR30561:SF6">
    <property type="entry name" value="SPERMIDINE EXPORT PROTEIN MDTI"/>
    <property type="match status" value="1"/>
</dbReference>
<dbReference type="SUPFAM" id="SSF103481">
    <property type="entry name" value="Multidrug resistance efflux transporter EmrE"/>
    <property type="match status" value="1"/>
</dbReference>
<protein>
    <recommendedName>
        <fullName evidence="3">Spermidine export protein MdtI</fullName>
    </recommendedName>
</protein>
<evidence type="ECO:0000313" key="12">
    <source>
        <dbReference type="Proteomes" id="UP000295188"/>
    </source>
</evidence>
<dbReference type="InterPro" id="IPR000390">
    <property type="entry name" value="Small_drug/metabolite_transptr"/>
</dbReference>
<comment type="caution">
    <text evidence="11">The sequence shown here is derived from an EMBL/GenBank/DDBJ whole genome shotgun (WGS) entry which is preliminary data.</text>
</comment>
<dbReference type="InterPro" id="IPR037185">
    <property type="entry name" value="EmrE-like"/>
</dbReference>
<evidence type="ECO:0000256" key="3">
    <source>
        <dbReference type="ARBA" id="ARBA00021114"/>
    </source>
</evidence>
<keyword evidence="6 9" id="KW-0812">Transmembrane</keyword>
<feature type="transmembrane region" description="Helical" evidence="10">
    <location>
        <begin position="82"/>
        <end position="100"/>
    </location>
</feature>
<dbReference type="GO" id="GO:0015220">
    <property type="term" value="F:choline transmembrane transporter activity"/>
    <property type="evidence" value="ECO:0007669"/>
    <property type="project" value="TreeGrafter"/>
</dbReference>
<dbReference type="Pfam" id="PF00893">
    <property type="entry name" value="Multi_Drug_Res"/>
    <property type="match status" value="1"/>
</dbReference>
<dbReference type="Proteomes" id="UP000295188">
    <property type="component" value="Unassembled WGS sequence"/>
</dbReference>
<evidence type="ECO:0000256" key="7">
    <source>
        <dbReference type="ARBA" id="ARBA00022989"/>
    </source>
</evidence>
<evidence type="ECO:0000256" key="1">
    <source>
        <dbReference type="ARBA" id="ARBA00004429"/>
    </source>
</evidence>
<evidence type="ECO:0000313" key="11">
    <source>
        <dbReference type="EMBL" id="TCS75953.1"/>
    </source>
</evidence>
<comment type="similarity">
    <text evidence="9">Belongs to the drug/metabolite transporter (DMT) superfamily. Small multidrug resistance (SMR) (TC 2.A.7.1) family.</text>
</comment>
<dbReference type="GO" id="GO:0015199">
    <property type="term" value="F:amino-acid betaine transmembrane transporter activity"/>
    <property type="evidence" value="ECO:0007669"/>
    <property type="project" value="TreeGrafter"/>
</dbReference>
<dbReference type="Gene3D" id="1.10.3730.20">
    <property type="match status" value="1"/>
</dbReference>
<comment type="subunit">
    <text evidence="2">Forms a complex with MdtJ.</text>
</comment>
<evidence type="ECO:0000256" key="5">
    <source>
        <dbReference type="ARBA" id="ARBA00022519"/>
    </source>
</evidence>
<sequence>MFLCGSVIMDVTSNILLKKSVGFRQKLWGFCALACVFAAFFFLSQAIKTMEVSTAYAMWGAAGMLTTGFIDIIFYQVRLKNSALFGMLLMIIGIIIIQTLN</sequence>